<dbReference type="EMBL" id="HACG01053475">
    <property type="protein sequence ID" value="CEL00346.1"/>
    <property type="molecule type" value="Transcribed_RNA"/>
</dbReference>
<protein>
    <submittedName>
        <fullName evidence="2">Uncharacterized protein</fullName>
    </submittedName>
</protein>
<keyword evidence="1" id="KW-0812">Transmembrane</keyword>
<evidence type="ECO:0000256" key="1">
    <source>
        <dbReference type="SAM" id="Phobius"/>
    </source>
</evidence>
<proteinExistence type="predicted"/>
<keyword evidence="1" id="KW-1133">Transmembrane helix</keyword>
<feature type="non-terminal residue" evidence="2">
    <location>
        <position position="78"/>
    </location>
</feature>
<organism evidence="2">
    <name type="scientific">Arion vulgaris</name>
    <dbReference type="NCBI Taxonomy" id="1028688"/>
    <lineage>
        <taxon>Eukaryota</taxon>
        <taxon>Metazoa</taxon>
        <taxon>Spiralia</taxon>
        <taxon>Lophotrochozoa</taxon>
        <taxon>Mollusca</taxon>
        <taxon>Gastropoda</taxon>
        <taxon>Heterobranchia</taxon>
        <taxon>Euthyneura</taxon>
        <taxon>Panpulmonata</taxon>
        <taxon>Eupulmonata</taxon>
        <taxon>Stylommatophora</taxon>
        <taxon>Helicina</taxon>
        <taxon>Arionoidea</taxon>
        <taxon>Arionidae</taxon>
        <taxon>Arion</taxon>
    </lineage>
</organism>
<accession>A0A0B7C710</accession>
<reference evidence="2" key="1">
    <citation type="submission" date="2014-12" db="EMBL/GenBank/DDBJ databases">
        <title>Insight into the proteome of Arion vulgaris.</title>
        <authorList>
            <person name="Aradska J."/>
            <person name="Bulat T."/>
            <person name="Smidak R."/>
            <person name="Sarate P."/>
            <person name="Gangsoo J."/>
            <person name="Sialana F."/>
            <person name="Bilban M."/>
            <person name="Lubec G."/>
        </authorList>
    </citation>
    <scope>NUCLEOTIDE SEQUENCE</scope>
    <source>
        <tissue evidence="2">Skin</tissue>
    </source>
</reference>
<feature type="non-terminal residue" evidence="2">
    <location>
        <position position="1"/>
    </location>
</feature>
<feature type="transmembrane region" description="Helical" evidence="1">
    <location>
        <begin position="18"/>
        <end position="35"/>
    </location>
</feature>
<evidence type="ECO:0000313" key="2">
    <source>
        <dbReference type="EMBL" id="CEL00346.1"/>
    </source>
</evidence>
<name>A0A0B7C710_9EUPU</name>
<keyword evidence="1" id="KW-0472">Membrane</keyword>
<dbReference type="AlphaFoldDB" id="A0A0B7C710"/>
<gene>
    <name evidence="2" type="primary">ORF223475</name>
</gene>
<sequence length="78" mass="8968">VIVKHISEPKHQEDAEEYFTYINAALCLIYIVSVVPNKKRIYRSSSVFQINEADGESEPLTWDRIQSYNTTNTADEST</sequence>